<evidence type="ECO:0000256" key="8">
    <source>
        <dbReference type="ARBA" id="ARBA00022833"/>
    </source>
</evidence>
<evidence type="ECO:0000313" key="13">
    <source>
        <dbReference type="EMBL" id="EGZ21188.1"/>
    </source>
</evidence>
<name>G4ZA49_PHYSP</name>
<dbReference type="SUPFAM" id="SSF56219">
    <property type="entry name" value="DNase I-like"/>
    <property type="match status" value="1"/>
</dbReference>
<dbReference type="STRING" id="1094619.G4ZA49"/>
<evidence type="ECO:0000256" key="7">
    <source>
        <dbReference type="ARBA" id="ARBA00022801"/>
    </source>
</evidence>
<evidence type="ECO:0000256" key="10">
    <source>
        <dbReference type="ARBA" id="ARBA00023204"/>
    </source>
</evidence>
<dbReference type="Pfam" id="PF03372">
    <property type="entry name" value="Exo_endo_phos"/>
    <property type="match status" value="1"/>
</dbReference>
<dbReference type="SMR" id="G4ZA49"/>
<sequence length="285" mass="32093">MKLRILTFNVFFDEVARSVRMKAIGRLVERTRPAVIGFQEVTREALALLKAQSWAQFYDCSVDTAPPFQEAYFVALFSALPVKSLETHPFSNTGMGRELVLMQVEPTPGCTLYVGTSHLESLPQFAGPRVAQLKESLTLLRDRSSPSVCLGAVFMGDTNLLRADMKLLDRRLTAFADVDVELAKSGRSKCRKCRESIDKGAVRVGKMMKDKVAGGKVMEIRVWFHEDCFLEAADTTDDEKQLVRRKAGELRGEEVGHGDEEEMDMVGYLESRFLLIRRANLFFLL</sequence>
<keyword evidence="6" id="KW-0227">DNA damage</keyword>
<dbReference type="InterPro" id="IPR036691">
    <property type="entry name" value="Endo/exonu/phosph_ase_sf"/>
</dbReference>
<dbReference type="GO" id="GO:0006302">
    <property type="term" value="P:double-strand break repair"/>
    <property type="evidence" value="ECO:0007669"/>
    <property type="project" value="TreeGrafter"/>
</dbReference>
<dbReference type="KEGG" id="psoj:PHYSODRAFT_491689"/>
<keyword evidence="11" id="KW-0539">Nucleus</keyword>
<dbReference type="OMA" id="EIRVWFH"/>
<accession>G4ZA49</accession>
<dbReference type="InterPro" id="IPR001510">
    <property type="entry name" value="Znf_PARP"/>
</dbReference>
<dbReference type="Gene3D" id="3.60.10.10">
    <property type="entry name" value="Endonuclease/exonuclease/phosphatase"/>
    <property type="match status" value="1"/>
</dbReference>
<dbReference type="SMART" id="SM01336">
    <property type="entry name" value="zf-PARP"/>
    <property type="match status" value="1"/>
</dbReference>
<keyword evidence="14" id="KW-1185">Reference proteome</keyword>
<evidence type="ECO:0000256" key="1">
    <source>
        <dbReference type="ARBA" id="ARBA00001936"/>
    </source>
</evidence>
<evidence type="ECO:0000256" key="2">
    <source>
        <dbReference type="ARBA" id="ARBA00001946"/>
    </source>
</evidence>
<comment type="cofactor">
    <cofactor evidence="2">
        <name>Mg(2+)</name>
        <dbReference type="ChEBI" id="CHEBI:18420"/>
    </cofactor>
</comment>
<keyword evidence="9" id="KW-0460">Magnesium</keyword>
<comment type="subcellular location">
    <subcellularLocation>
        <location evidence="3">Nucleus</location>
        <location evidence="3">PML body</location>
    </subcellularLocation>
</comment>
<proteinExistence type="predicted"/>
<keyword evidence="10" id="KW-0234">DNA repair</keyword>
<dbReference type="GO" id="GO:0070260">
    <property type="term" value="F:5'-tyrosyl-DNA phosphodiesterase activity"/>
    <property type="evidence" value="ECO:0007669"/>
    <property type="project" value="TreeGrafter"/>
</dbReference>
<evidence type="ECO:0000256" key="6">
    <source>
        <dbReference type="ARBA" id="ARBA00022763"/>
    </source>
</evidence>
<evidence type="ECO:0000256" key="3">
    <source>
        <dbReference type="ARBA" id="ARBA00004322"/>
    </source>
</evidence>
<gene>
    <name evidence="13" type="ORF">PHYSODRAFT_491689</name>
</gene>
<evidence type="ECO:0000256" key="9">
    <source>
        <dbReference type="ARBA" id="ARBA00022842"/>
    </source>
</evidence>
<evidence type="ECO:0000313" key="14">
    <source>
        <dbReference type="Proteomes" id="UP000002640"/>
    </source>
</evidence>
<dbReference type="AlphaFoldDB" id="G4ZA49"/>
<dbReference type="GO" id="GO:0003697">
    <property type="term" value="F:single-stranded DNA binding"/>
    <property type="evidence" value="ECO:0007669"/>
    <property type="project" value="TreeGrafter"/>
</dbReference>
<dbReference type="InterPro" id="IPR005135">
    <property type="entry name" value="Endo/exonuclease/phosphatase"/>
</dbReference>
<dbReference type="GeneID" id="20656743"/>
<evidence type="ECO:0000256" key="5">
    <source>
        <dbReference type="ARBA" id="ARBA00022723"/>
    </source>
</evidence>
<dbReference type="Proteomes" id="UP000002640">
    <property type="component" value="Unassembled WGS sequence"/>
</dbReference>
<dbReference type="EMBL" id="JH159153">
    <property type="protein sequence ID" value="EGZ21188.1"/>
    <property type="molecule type" value="Genomic_DNA"/>
</dbReference>
<dbReference type="RefSeq" id="XP_009523905.1">
    <property type="nucleotide sequence ID" value="XM_009525610.1"/>
</dbReference>
<dbReference type="FunFam" id="3.60.10.10:FF:000269">
    <property type="entry name" value="Uncharacterized protein"/>
    <property type="match status" value="1"/>
</dbReference>
<dbReference type="InterPro" id="IPR051547">
    <property type="entry name" value="TDP2-like"/>
</dbReference>
<dbReference type="GO" id="GO:0005737">
    <property type="term" value="C:cytoplasm"/>
    <property type="evidence" value="ECO:0007669"/>
    <property type="project" value="TreeGrafter"/>
</dbReference>
<keyword evidence="7" id="KW-0378">Hydrolase</keyword>
<dbReference type="Pfam" id="PF00645">
    <property type="entry name" value="zf-PARP"/>
    <property type="match status" value="1"/>
</dbReference>
<reference evidence="13 14" key="1">
    <citation type="journal article" date="2006" name="Science">
        <title>Phytophthora genome sequences uncover evolutionary origins and mechanisms of pathogenesis.</title>
        <authorList>
            <person name="Tyler B.M."/>
            <person name="Tripathy S."/>
            <person name="Zhang X."/>
            <person name="Dehal P."/>
            <person name="Jiang R.H."/>
            <person name="Aerts A."/>
            <person name="Arredondo F.D."/>
            <person name="Baxter L."/>
            <person name="Bensasson D."/>
            <person name="Beynon J.L."/>
            <person name="Chapman J."/>
            <person name="Damasceno C.M."/>
            <person name="Dorrance A.E."/>
            <person name="Dou D."/>
            <person name="Dickerman A.W."/>
            <person name="Dubchak I.L."/>
            <person name="Garbelotto M."/>
            <person name="Gijzen M."/>
            <person name="Gordon S.G."/>
            <person name="Govers F."/>
            <person name="Grunwald N.J."/>
            <person name="Huang W."/>
            <person name="Ivors K.L."/>
            <person name="Jones R.W."/>
            <person name="Kamoun S."/>
            <person name="Krampis K."/>
            <person name="Lamour K.H."/>
            <person name="Lee M.K."/>
            <person name="McDonald W.H."/>
            <person name="Medina M."/>
            <person name="Meijer H.J."/>
            <person name="Nordberg E.K."/>
            <person name="Maclean D.J."/>
            <person name="Ospina-Giraldo M.D."/>
            <person name="Morris P.F."/>
            <person name="Phuntumart V."/>
            <person name="Putnam N.H."/>
            <person name="Rash S."/>
            <person name="Rose J.K."/>
            <person name="Sakihama Y."/>
            <person name="Salamov A.A."/>
            <person name="Savidor A."/>
            <person name="Scheuring C.F."/>
            <person name="Smith B.M."/>
            <person name="Sobral B.W."/>
            <person name="Terry A."/>
            <person name="Torto-Alalibo T.A."/>
            <person name="Win J."/>
            <person name="Xu Z."/>
            <person name="Zhang H."/>
            <person name="Grigoriev I.V."/>
            <person name="Rokhsar D.S."/>
            <person name="Boore J.L."/>
        </authorList>
    </citation>
    <scope>NUCLEOTIDE SEQUENCE [LARGE SCALE GENOMIC DNA]</scope>
    <source>
        <strain evidence="13 14">P6497</strain>
    </source>
</reference>
<dbReference type="GO" id="GO:0004518">
    <property type="term" value="F:nuclease activity"/>
    <property type="evidence" value="ECO:0007669"/>
    <property type="project" value="UniProtKB-KW"/>
</dbReference>
<keyword evidence="5" id="KW-0479">Metal-binding</keyword>
<organism evidence="13 14">
    <name type="scientific">Phytophthora sojae (strain P6497)</name>
    <name type="common">Soybean stem and root rot agent</name>
    <name type="synonym">Phytophthora megasperma f. sp. glycines</name>
    <dbReference type="NCBI Taxonomy" id="1094619"/>
    <lineage>
        <taxon>Eukaryota</taxon>
        <taxon>Sar</taxon>
        <taxon>Stramenopiles</taxon>
        <taxon>Oomycota</taxon>
        <taxon>Peronosporomycetes</taxon>
        <taxon>Peronosporales</taxon>
        <taxon>Peronosporaceae</taxon>
        <taxon>Phytophthora</taxon>
    </lineage>
</organism>
<dbReference type="InParanoid" id="G4ZA49"/>
<dbReference type="PANTHER" id="PTHR15822:SF4">
    <property type="entry name" value="TYROSYL-DNA PHOSPHODIESTERASE 2"/>
    <property type="match status" value="1"/>
</dbReference>
<dbReference type="PROSITE" id="PS50064">
    <property type="entry name" value="ZF_PARP_2"/>
    <property type="match status" value="1"/>
</dbReference>
<protein>
    <recommendedName>
        <fullName evidence="12">PARP-type domain-containing protein</fullName>
    </recommendedName>
</protein>
<evidence type="ECO:0000256" key="11">
    <source>
        <dbReference type="ARBA" id="ARBA00023242"/>
    </source>
</evidence>
<evidence type="ECO:0000259" key="12">
    <source>
        <dbReference type="PROSITE" id="PS50064"/>
    </source>
</evidence>
<dbReference type="GO" id="GO:0008270">
    <property type="term" value="F:zinc ion binding"/>
    <property type="evidence" value="ECO:0007669"/>
    <property type="project" value="InterPro"/>
</dbReference>
<keyword evidence="8" id="KW-0862">Zinc</keyword>
<keyword evidence="4" id="KW-0540">Nuclease</keyword>
<dbReference type="SUPFAM" id="SSF57716">
    <property type="entry name" value="Glucocorticoid receptor-like (DNA-binding domain)"/>
    <property type="match status" value="1"/>
</dbReference>
<comment type="cofactor">
    <cofactor evidence="1">
        <name>Mn(2+)</name>
        <dbReference type="ChEBI" id="CHEBI:29035"/>
    </cofactor>
</comment>
<evidence type="ECO:0000256" key="4">
    <source>
        <dbReference type="ARBA" id="ARBA00022722"/>
    </source>
</evidence>
<dbReference type="PANTHER" id="PTHR15822">
    <property type="entry name" value="TRAF AND TNF RECEPTOR-ASSOCIATED PROTEIN"/>
    <property type="match status" value="1"/>
</dbReference>
<feature type="domain" description="PARP-type" evidence="12">
    <location>
        <begin position="178"/>
        <end position="262"/>
    </location>
</feature>